<dbReference type="EMBL" id="SRLO01000848">
    <property type="protein sequence ID" value="TNN45409.1"/>
    <property type="molecule type" value="Genomic_DNA"/>
</dbReference>
<keyword evidence="3" id="KW-1185">Reference proteome</keyword>
<organism evidence="2 3">
    <name type="scientific">Liparis tanakae</name>
    <name type="common">Tanaka's snailfish</name>
    <dbReference type="NCBI Taxonomy" id="230148"/>
    <lineage>
        <taxon>Eukaryota</taxon>
        <taxon>Metazoa</taxon>
        <taxon>Chordata</taxon>
        <taxon>Craniata</taxon>
        <taxon>Vertebrata</taxon>
        <taxon>Euteleostomi</taxon>
        <taxon>Actinopterygii</taxon>
        <taxon>Neopterygii</taxon>
        <taxon>Teleostei</taxon>
        <taxon>Neoteleostei</taxon>
        <taxon>Acanthomorphata</taxon>
        <taxon>Eupercaria</taxon>
        <taxon>Perciformes</taxon>
        <taxon>Cottioidei</taxon>
        <taxon>Cottales</taxon>
        <taxon>Liparidae</taxon>
        <taxon>Liparis</taxon>
    </lineage>
</organism>
<evidence type="ECO:0000256" key="1">
    <source>
        <dbReference type="SAM" id="MobiDB-lite"/>
    </source>
</evidence>
<sequence length="61" mass="6766">MEHISALRATGMQEDENVGVVMEGKSEEGGERETEGGRERSHTSRRGSEYGRGEGVQEERD</sequence>
<evidence type="ECO:0000313" key="2">
    <source>
        <dbReference type="EMBL" id="TNN45409.1"/>
    </source>
</evidence>
<proteinExistence type="predicted"/>
<reference evidence="2 3" key="1">
    <citation type="submission" date="2019-03" db="EMBL/GenBank/DDBJ databases">
        <title>First draft genome of Liparis tanakae, snailfish: a comprehensive survey of snailfish specific genes.</title>
        <authorList>
            <person name="Kim W."/>
            <person name="Song I."/>
            <person name="Jeong J.-H."/>
            <person name="Kim D."/>
            <person name="Kim S."/>
            <person name="Ryu S."/>
            <person name="Song J.Y."/>
            <person name="Lee S.K."/>
        </authorList>
    </citation>
    <scope>NUCLEOTIDE SEQUENCE [LARGE SCALE GENOMIC DNA]</scope>
    <source>
        <tissue evidence="2">Muscle</tissue>
    </source>
</reference>
<name>A0A4Z2FW18_9TELE</name>
<accession>A0A4Z2FW18</accession>
<dbReference type="AlphaFoldDB" id="A0A4Z2FW18"/>
<comment type="caution">
    <text evidence="2">The sequence shown here is derived from an EMBL/GenBank/DDBJ whole genome shotgun (WGS) entry which is preliminary data.</text>
</comment>
<feature type="compositionally biased region" description="Basic and acidic residues" evidence="1">
    <location>
        <begin position="24"/>
        <end position="61"/>
    </location>
</feature>
<protein>
    <submittedName>
        <fullName evidence="2">Uncharacterized protein</fullName>
    </submittedName>
</protein>
<feature type="region of interest" description="Disordered" evidence="1">
    <location>
        <begin position="1"/>
        <end position="61"/>
    </location>
</feature>
<evidence type="ECO:0000313" key="3">
    <source>
        <dbReference type="Proteomes" id="UP000314294"/>
    </source>
</evidence>
<dbReference type="Proteomes" id="UP000314294">
    <property type="component" value="Unassembled WGS sequence"/>
</dbReference>
<gene>
    <name evidence="2" type="ORF">EYF80_044396</name>
</gene>